<comment type="caution">
    <text evidence="1">The sequence shown here is derived from an EMBL/GenBank/DDBJ whole genome shotgun (WGS) entry which is preliminary data.</text>
</comment>
<keyword evidence="2" id="KW-1185">Reference proteome</keyword>
<evidence type="ECO:0000313" key="2">
    <source>
        <dbReference type="Proteomes" id="UP000032142"/>
    </source>
</evidence>
<dbReference type="AlphaFoldDB" id="A0A0B0MVB4"/>
<dbReference type="Proteomes" id="UP000032142">
    <property type="component" value="Unassembled WGS sequence"/>
</dbReference>
<protein>
    <submittedName>
        <fullName evidence="1">Uncharacterized protein</fullName>
    </submittedName>
</protein>
<organism evidence="1 2">
    <name type="scientific">Gossypium arboreum</name>
    <name type="common">Tree cotton</name>
    <name type="synonym">Gossypium nanking</name>
    <dbReference type="NCBI Taxonomy" id="29729"/>
    <lineage>
        <taxon>Eukaryota</taxon>
        <taxon>Viridiplantae</taxon>
        <taxon>Streptophyta</taxon>
        <taxon>Embryophyta</taxon>
        <taxon>Tracheophyta</taxon>
        <taxon>Spermatophyta</taxon>
        <taxon>Magnoliopsida</taxon>
        <taxon>eudicotyledons</taxon>
        <taxon>Gunneridae</taxon>
        <taxon>Pentapetalae</taxon>
        <taxon>rosids</taxon>
        <taxon>malvids</taxon>
        <taxon>Malvales</taxon>
        <taxon>Malvaceae</taxon>
        <taxon>Malvoideae</taxon>
        <taxon>Gossypium</taxon>
    </lineage>
</organism>
<name>A0A0B0MVB4_GOSAR</name>
<sequence length="23" mass="2490">MVIRVIVIVCTLENLHVTAGLPV</sequence>
<accession>A0A0B0MVB4</accession>
<evidence type="ECO:0000313" key="1">
    <source>
        <dbReference type="EMBL" id="KHG04705.1"/>
    </source>
</evidence>
<proteinExistence type="predicted"/>
<reference evidence="2" key="1">
    <citation type="submission" date="2014-09" db="EMBL/GenBank/DDBJ databases">
        <authorList>
            <person name="Mudge J."/>
            <person name="Ramaraj T."/>
            <person name="Lindquist I.E."/>
            <person name="Bharti A.K."/>
            <person name="Sundararajan A."/>
            <person name="Cameron C.T."/>
            <person name="Woodward J.E."/>
            <person name="May G.D."/>
            <person name="Brubaker C."/>
            <person name="Broadhvest J."/>
            <person name="Wilkins T.A."/>
        </authorList>
    </citation>
    <scope>NUCLEOTIDE SEQUENCE</scope>
    <source>
        <strain evidence="2">cv. AKA8401</strain>
    </source>
</reference>
<dbReference type="EMBL" id="JRRC01416930">
    <property type="protein sequence ID" value="KHG04705.1"/>
    <property type="molecule type" value="Genomic_DNA"/>
</dbReference>
<gene>
    <name evidence="1" type="ORF">F383_29487</name>
</gene>